<dbReference type="RefSeq" id="WP_088857308.1">
    <property type="nucleotide sequence ID" value="NZ_CP014862.1"/>
</dbReference>
<feature type="transmembrane region" description="Helical" evidence="6">
    <location>
        <begin position="165"/>
        <end position="187"/>
    </location>
</feature>
<evidence type="ECO:0000256" key="2">
    <source>
        <dbReference type="ARBA" id="ARBA00022475"/>
    </source>
</evidence>
<evidence type="ECO:0000256" key="4">
    <source>
        <dbReference type="ARBA" id="ARBA00022989"/>
    </source>
</evidence>
<gene>
    <name evidence="8" type="ORF">A3L09_01550</name>
</gene>
<dbReference type="GeneID" id="33319054"/>
<dbReference type="PANTHER" id="PTHR42703">
    <property type="entry name" value="NADH DEHYDROGENASE"/>
    <property type="match status" value="1"/>
</dbReference>
<feature type="transmembrane region" description="Helical" evidence="6">
    <location>
        <begin position="31"/>
        <end position="50"/>
    </location>
</feature>
<evidence type="ECO:0000256" key="1">
    <source>
        <dbReference type="ARBA" id="ARBA00004651"/>
    </source>
</evidence>
<feature type="transmembrane region" description="Helical" evidence="6">
    <location>
        <begin position="6"/>
        <end position="24"/>
    </location>
</feature>
<protein>
    <submittedName>
        <fullName evidence="8">Cation:proton antiporter</fullName>
    </submittedName>
</protein>
<dbReference type="AlphaFoldDB" id="A0A2Z2M6N6"/>
<evidence type="ECO:0000259" key="7">
    <source>
        <dbReference type="Pfam" id="PF00361"/>
    </source>
</evidence>
<proteinExistence type="predicted"/>
<feature type="transmembrane region" description="Helical" evidence="6">
    <location>
        <begin position="216"/>
        <end position="236"/>
    </location>
</feature>
<evidence type="ECO:0000313" key="9">
    <source>
        <dbReference type="Proteomes" id="UP000250179"/>
    </source>
</evidence>
<keyword evidence="9" id="KW-1185">Reference proteome</keyword>
<keyword evidence="3 6" id="KW-0812">Transmembrane</keyword>
<dbReference type="Proteomes" id="UP000250179">
    <property type="component" value="Chromosome"/>
</dbReference>
<feature type="domain" description="NADH:quinone oxidoreductase/Mrp antiporter transmembrane" evidence="7">
    <location>
        <begin position="130"/>
        <end position="431"/>
    </location>
</feature>
<dbReference type="InterPro" id="IPR001750">
    <property type="entry name" value="ND/Mrp_TM"/>
</dbReference>
<keyword evidence="5 6" id="KW-0472">Membrane</keyword>
<dbReference type="PRINTS" id="PR01434">
    <property type="entry name" value="NADHDHGNASE5"/>
</dbReference>
<feature type="transmembrane region" description="Helical" evidence="6">
    <location>
        <begin position="476"/>
        <end position="500"/>
    </location>
</feature>
<dbReference type="Pfam" id="PF00361">
    <property type="entry name" value="Proton_antipo_M"/>
    <property type="match status" value="1"/>
</dbReference>
<evidence type="ECO:0000313" key="8">
    <source>
        <dbReference type="EMBL" id="ASJ02040.1"/>
    </source>
</evidence>
<evidence type="ECO:0000256" key="3">
    <source>
        <dbReference type="ARBA" id="ARBA00022692"/>
    </source>
</evidence>
<name>A0A2Z2M6N6_THEPR</name>
<dbReference type="GO" id="GO:0005886">
    <property type="term" value="C:plasma membrane"/>
    <property type="evidence" value="ECO:0007669"/>
    <property type="project" value="UniProtKB-SubCell"/>
</dbReference>
<evidence type="ECO:0000256" key="6">
    <source>
        <dbReference type="SAM" id="Phobius"/>
    </source>
</evidence>
<reference evidence="8 9" key="1">
    <citation type="submission" date="2016-03" db="EMBL/GenBank/DDBJ databases">
        <title>Complete genome sequence of Thermococcus profundus strain DT5432.</title>
        <authorList>
            <person name="Oger P.M."/>
        </authorList>
    </citation>
    <scope>NUCLEOTIDE SEQUENCE [LARGE SCALE GENOMIC DNA]</scope>
    <source>
        <strain evidence="8 9">DT 5432</strain>
    </source>
</reference>
<keyword evidence="4 6" id="KW-1133">Transmembrane helix</keyword>
<evidence type="ECO:0000256" key="5">
    <source>
        <dbReference type="ARBA" id="ARBA00023136"/>
    </source>
</evidence>
<feature type="transmembrane region" description="Helical" evidence="6">
    <location>
        <begin position="418"/>
        <end position="437"/>
    </location>
</feature>
<dbReference type="KEGG" id="tprf:A3L09_01550"/>
<feature type="transmembrane region" description="Helical" evidence="6">
    <location>
        <begin position="110"/>
        <end position="128"/>
    </location>
</feature>
<feature type="transmembrane region" description="Helical" evidence="6">
    <location>
        <begin position="282"/>
        <end position="307"/>
    </location>
</feature>
<organism evidence="8 9">
    <name type="scientific">Thermococcus profundus</name>
    <dbReference type="NCBI Taxonomy" id="49899"/>
    <lineage>
        <taxon>Archaea</taxon>
        <taxon>Methanobacteriati</taxon>
        <taxon>Methanobacteriota</taxon>
        <taxon>Thermococci</taxon>
        <taxon>Thermococcales</taxon>
        <taxon>Thermococcaceae</taxon>
        <taxon>Thermococcus</taxon>
    </lineage>
</organism>
<comment type="subcellular location">
    <subcellularLocation>
        <location evidence="1">Cell membrane</location>
        <topology evidence="1">Multi-pass membrane protein</topology>
    </subcellularLocation>
</comment>
<dbReference type="InterPro" id="IPR050586">
    <property type="entry name" value="CPA3_Na-H_Antiporter_D"/>
</dbReference>
<dbReference type="OrthoDB" id="371891at2157"/>
<feature type="transmembrane region" description="Helical" evidence="6">
    <location>
        <begin position="248"/>
        <end position="270"/>
    </location>
</feature>
<dbReference type="PANTHER" id="PTHR42703:SF1">
    <property type="entry name" value="NA(+)_H(+) ANTIPORTER SUBUNIT D1"/>
    <property type="match status" value="1"/>
</dbReference>
<feature type="transmembrane region" description="Helical" evidence="6">
    <location>
        <begin position="80"/>
        <end position="98"/>
    </location>
</feature>
<accession>A0A2Z2M6N6</accession>
<feature type="transmembrane region" description="Helical" evidence="6">
    <location>
        <begin position="386"/>
        <end position="406"/>
    </location>
</feature>
<keyword evidence="2" id="KW-1003">Cell membrane</keyword>
<feature type="transmembrane region" description="Helical" evidence="6">
    <location>
        <begin position="134"/>
        <end position="153"/>
    </location>
</feature>
<sequence>MEVGIVPVIPLGFAFFLPFIAFATGKNRKVVIAYALTAQTVALIAGIKLFRMVYSSNEPLVYAFGNWIAPIGIVFEVDRLSATLVLTATFGFLMAGIYSAKFIREHGIEFFYTFLLGLEAGTLGAFMTGDAFNFFVMMEVLGASAYAIVGFYRNRSESIEGAFKYGISGAVATSLYFLALGFVYSSLGTVNMADLSAKFHNISFPVTVKVFGDPTLALGIFFALTISMVLVKSAIFPGHYWLPDAYQGAPIPVGAVLSGFVEVVGIYALMRFLYTVFQGVSFSGWLSLVFFTLGTATAFLGSLMMLVQRDVKRVIAYSTILHMGYLFMTLGVGTELAVLAINFHIVNHAIAKMLLFFTVGAFIHETGETTIDGLAGVGRKMPVTTFLFGLATLSLVGVPPLNVFFSKMLIFDAVIQKSVWLGSVVIITSAIAAWAYFRVLVTLWRGKPVEGHGHGGHDEHEGKEHPEDSHEMKEDWILTSVNLILGALVVLFGILAPVLIDSYFHQAAVQAMDYQSYIEAVLKCVQALSPG</sequence>
<dbReference type="EMBL" id="CP014862">
    <property type="protein sequence ID" value="ASJ02040.1"/>
    <property type="molecule type" value="Genomic_DNA"/>
</dbReference>
<feature type="transmembrane region" description="Helical" evidence="6">
    <location>
        <begin position="319"/>
        <end position="345"/>
    </location>
</feature>